<keyword evidence="2" id="KW-1133">Transmembrane helix</keyword>
<dbReference type="EMBL" id="BAAAPE010000014">
    <property type="protein sequence ID" value="GAA2091954.1"/>
    <property type="molecule type" value="Genomic_DNA"/>
</dbReference>
<evidence type="ECO:0000313" key="3">
    <source>
        <dbReference type="EMBL" id="GAA2091954.1"/>
    </source>
</evidence>
<reference evidence="3 4" key="1">
    <citation type="journal article" date="2019" name="Int. J. Syst. Evol. Microbiol.">
        <title>The Global Catalogue of Microorganisms (GCM) 10K type strain sequencing project: providing services to taxonomists for standard genome sequencing and annotation.</title>
        <authorList>
            <consortium name="The Broad Institute Genomics Platform"/>
            <consortium name="The Broad Institute Genome Sequencing Center for Infectious Disease"/>
            <person name="Wu L."/>
            <person name="Ma J."/>
        </authorList>
    </citation>
    <scope>NUCLEOTIDE SEQUENCE [LARGE SCALE GENOMIC DNA]</scope>
    <source>
        <strain evidence="3 4">JCM 15478</strain>
    </source>
</reference>
<feature type="region of interest" description="Disordered" evidence="1">
    <location>
        <begin position="14"/>
        <end position="43"/>
    </location>
</feature>
<comment type="caution">
    <text evidence="3">The sequence shown here is derived from an EMBL/GenBank/DDBJ whole genome shotgun (WGS) entry which is preliminary data.</text>
</comment>
<keyword evidence="2" id="KW-0472">Membrane</keyword>
<name>A0ABN2WGL9_9ACTN</name>
<keyword evidence="2" id="KW-0812">Transmembrane</keyword>
<evidence type="ECO:0000313" key="4">
    <source>
        <dbReference type="Proteomes" id="UP001500016"/>
    </source>
</evidence>
<protein>
    <submittedName>
        <fullName evidence="3">Uncharacterized protein</fullName>
    </submittedName>
</protein>
<sequence length="98" mass="10380">MASSPGAWAAANAGAPASIRASPPSRTWCGSTGPDGRRDGLPSRALAGPAREIRFLANWFLVIQILVIQILVIQILVIQILVIRIPAVRSRALTGADR</sequence>
<proteinExistence type="predicted"/>
<accession>A0ABN2WGL9</accession>
<dbReference type="Proteomes" id="UP001500016">
    <property type="component" value="Unassembled WGS sequence"/>
</dbReference>
<evidence type="ECO:0000256" key="2">
    <source>
        <dbReference type="SAM" id="Phobius"/>
    </source>
</evidence>
<organism evidence="3 4">
    <name type="scientific">Streptomyces albiaxialis</name>
    <dbReference type="NCBI Taxonomy" id="329523"/>
    <lineage>
        <taxon>Bacteria</taxon>
        <taxon>Bacillati</taxon>
        <taxon>Actinomycetota</taxon>
        <taxon>Actinomycetes</taxon>
        <taxon>Kitasatosporales</taxon>
        <taxon>Streptomycetaceae</taxon>
        <taxon>Streptomyces</taxon>
    </lineage>
</organism>
<evidence type="ECO:0000256" key="1">
    <source>
        <dbReference type="SAM" id="MobiDB-lite"/>
    </source>
</evidence>
<feature type="transmembrane region" description="Helical" evidence="2">
    <location>
        <begin position="59"/>
        <end position="83"/>
    </location>
</feature>
<gene>
    <name evidence="3" type="ORF">GCM10009801_58220</name>
</gene>
<keyword evidence="4" id="KW-1185">Reference proteome</keyword>